<accession>A0A8S3IQ94</accession>
<protein>
    <submittedName>
        <fullName evidence="3">Uncharacterized protein</fullName>
    </submittedName>
</protein>
<evidence type="ECO:0000256" key="2">
    <source>
        <dbReference type="ARBA" id="ARBA00022801"/>
    </source>
</evidence>
<comment type="caution">
    <text evidence="3">The sequence shown here is derived from an EMBL/GenBank/DDBJ whole genome shotgun (WGS) entry which is preliminary data.</text>
</comment>
<dbReference type="Gene3D" id="3.30.420.150">
    <property type="entry name" value="Exopolyphosphatase. Domain 2"/>
    <property type="match status" value="1"/>
</dbReference>
<dbReference type="Proteomes" id="UP000676336">
    <property type="component" value="Unassembled WGS sequence"/>
</dbReference>
<dbReference type="PANTHER" id="PTHR11782:SF121">
    <property type="entry name" value="NUCLEOSIDE-DIPHOSPHATASE MIG-23"/>
    <property type="match status" value="1"/>
</dbReference>
<dbReference type="EMBL" id="CAJOBI010334451">
    <property type="protein sequence ID" value="CAF5203765.1"/>
    <property type="molecule type" value="Genomic_DNA"/>
</dbReference>
<dbReference type="PANTHER" id="PTHR11782">
    <property type="entry name" value="ADENOSINE/GUANOSINE DIPHOSPHATASE"/>
    <property type="match status" value="1"/>
</dbReference>
<proteinExistence type="inferred from homology"/>
<dbReference type="GO" id="GO:0004382">
    <property type="term" value="F:GDP phosphatase activity"/>
    <property type="evidence" value="ECO:0007669"/>
    <property type="project" value="TreeGrafter"/>
</dbReference>
<dbReference type="AlphaFoldDB" id="A0A8S3IQ94"/>
<dbReference type="GO" id="GO:0017111">
    <property type="term" value="F:ribonucleoside triphosphate phosphatase activity"/>
    <property type="evidence" value="ECO:0007669"/>
    <property type="project" value="TreeGrafter"/>
</dbReference>
<organism evidence="3 4">
    <name type="scientific">Rotaria magnacalcarata</name>
    <dbReference type="NCBI Taxonomy" id="392030"/>
    <lineage>
        <taxon>Eukaryota</taxon>
        <taxon>Metazoa</taxon>
        <taxon>Spiralia</taxon>
        <taxon>Gnathifera</taxon>
        <taxon>Rotifera</taxon>
        <taxon>Eurotatoria</taxon>
        <taxon>Bdelloidea</taxon>
        <taxon>Philodinida</taxon>
        <taxon>Philodinidae</taxon>
        <taxon>Rotaria</taxon>
    </lineage>
</organism>
<dbReference type="InterPro" id="IPR000407">
    <property type="entry name" value="GDA1_CD39_NTPase"/>
</dbReference>
<dbReference type="GO" id="GO:0005794">
    <property type="term" value="C:Golgi apparatus"/>
    <property type="evidence" value="ECO:0007669"/>
    <property type="project" value="TreeGrafter"/>
</dbReference>
<dbReference type="GO" id="GO:0046036">
    <property type="term" value="P:CTP metabolic process"/>
    <property type="evidence" value="ECO:0007669"/>
    <property type="project" value="TreeGrafter"/>
</dbReference>
<dbReference type="GO" id="GO:0016020">
    <property type="term" value="C:membrane"/>
    <property type="evidence" value="ECO:0007669"/>
    <property type="project" value="TreeGrafter"/>
</dbReference>
<comment type="similarity">
    <text evidence="1">Belongs to the GDA1/CD39 NTPase family.</text>
</comment>
<dbReference type="Pfam" id="PF01150">
    <property type="entry name" value="GDA1_CD39"/>
    <property type="match status" value="1"/>
</dbReference>
<sequence length="188" mass="21688">MFKYKIYVTTFLGYGVNKAFENYIDRIISIALNASLANSPLIRINDVDCLPRGYSRNYTRNNKTITAIGEGDFVNCAKHLVMLLNLNATCLKKPCSFNGVYQPQINYDLQDFYGFSEFWYTMQGLNNRISCDVAFNPFFIEDILKIGGPYTRLTFLNASTAFCNANWNDIQQWYNDKSHVNVKMDRLV</sequence>
<feature type="non-terminal residue" evidence="3">
    <location>
        <position position="1"/>
    </location>
</feature>
<name>A0A8S3IQ94_9BILA</name>
<reference evidence="3" key="1">
    <citation type="submission" date="2021-02" db="EMBL/GenBank/DDBJ databases">
        <authorList>
            <person name="Nowell W R."/>
        </authorList>
    </citation>
    <scope>NUCLEOTIDE SEQUENCE</scope>
</reference>
<dbReference type="GO" id="GO:0006256">
    <property type="term" value="P:UDP catabolic process"/>
    <property type="evidence" value="ECO:0007669"/>
    <property type="project" value="TreeGrafter"/>
</dbReference>
<gene>
    <name evidence="3" type="ORF">SMN809_LOCUS76273</name>
</gene>
<dbReference type="GO" id="GO:0045134">
    <property type="term" value="F:UDP phosphatase activity"/>
    <property type="evidence" value="ECO:0007669"/>
    <property type="project" value="TreeGrafter"/>
</dbReference>
<evidence type="ECO:0000256" key="1">
    <source>
        <dbReference type="ARBA" id="ARBA00009283"/>
    </source>
</evidence>
<evidence type="ECO:0000313" key="4">
    <source>
        <dbReference type="Proteomes" id="UP000676336"/>
    </source>
</evidence>
<evidence type="ECO:0000313" key="3">
    <source>
        <dbReference type="EMBL" id="CAF5203765.1"/>
    </source>
</evidence>
<keyword evidence="2" id="KW-0378">Hydrolase</keyword>